<dbReference type="GO" id="GO:0022900">
    <property type="term" value="P:electron transport chain"/>
    <property type="evidence" value="ECO:0007669"/>
    <property type="project" value="UniProtKB-UniRule"/>
</dbReference>
<organism evidence="10 11">
    <name type="scientific">Gilvimarinus xylanilyticus</name>
    <dbReference type="NCBI Taxonomy" id="2944139"/>
    <lineage>
        <taxon>Bacteria</taxon>
        <taxon>Pseudomonadati</taxon>
        <taxon>Pseudomonadota</taxon>
        <taxon>Gammaproteobacteria</taxon>
        <taxon>Cellvibrionales</taxon>
        <taxon>Cellvibrionaceae</taxon>
        <taxon>Gilvimarinus</taxon>
    </lineage>
</organism>
<keyword evidence="5 9" id="KW-1278">Translocase</keyword>
<evidence type="ECO:0000256" key="6">
    <source>
        <dbReference type="ARBA" id="ARBA00022982"/>
    </source>
</evidence>
<feature type="transmembrane region" description="Helical" evidence="9">
    <location>
        <begin position="44"/>
        <end position="62"/>
    </location>
</feature>
<keyword evidence="2 9" id="KW-0813">Transport</keyword>
<dbReference type="InterPro" id="IPR003667">
    <property type="entry name" value="NqrDE/RnfAE"/>
</dbReference>
<dbReference type="NCBIfam" id="TIGR01948">
    <property type="entry name" value="rnfE"/>
    <property type="match status" value="1"/>
</dbReference>
<accession>A0A9X2I1M9</accession>
<dbReference type="PANTHER" id="PTHR30586">
    <property type="entry name" value="ELECTRON TRANSPORT COMPLEX PROTEIN RNFE"/>
    <property type="match status" value="1"/>
</dbReference>
<dbReference type="Proteomes" id="UP001139319">
    <property type="component" value="Unassembled WGS sequence"/>
</dbReference>
<evidence type="ECO:0000313" key="11">
    <source>
        <dbReference type="Proteomes" id="UP001139319"/>
    </source>
</evidence>
<comment type="subcellular location">
    <subcellularLocation>
        <location evidence="9">Cell inner membrane</location>
        <topology evidence="9">Multi-pass membrane protein</topology>
    </subcellularLocation>
    <subcellularLocation>
        <location evidence="1">Endomembrane system</location>
        <topology evidence="1">Multi-pass membrane protein</topology>
    </subcellularLocation>
</comment>
<dbReference type="GO" id="GO:0012505">
    <property type="term" value="C:endomembrane system"/>
    <property type="evidence" value="ECO:0007669"/>
    <property type="project" value="UniProtKB-SubCell"/>
</dbReference>
<reference evidence="10" key="2">
    <citation type="submission" date="2023-01" db="EMBL/GenBank/DDBJ databases">
        <title>Gilvimarinus xylanilyticus HB14 isolated from Caulerpa lentillifera aquaculture base in Hainan, China.</title>
        <authorList>
            <person name="Zhang Y.-J."/>
        </authorList>
    </citation>
    <scope>NUCLEOTIDE SEQUENCE</scope>
    <source>
        <strain evidence="10">HB14</strain>
    </source>
</reference>
<dbReference type="GO" id="GO:0005886">
    <property type="term" value="C:plasma membrane"/>
    <property type="evidence" value="ECO:0007669"/>
    <property type="project" value="UniProtKB-SubCell"/>
</dbReference>
<evidence type="ECO:0000256" key="8">
    <source>
        <dbReference type="ARBA" id="ARBA00023136"/>
    </source>
</evidence>
<feature type="transmembrane region" description="Helical" evidence="9">
    <location>
        <begin position="130"/>
        <end position="151"/>
    </location>
</feature>
<keyword evidence="7 9" id="KW-1133">Transmembrane helix</keyword>
<keyword evidence="8 9" id="KW-0472">Membrane</keyword>
<dbReference type="AlphaFoldDB" id="A0A9X2I1M9"/>
<feature type="transmembrane region" description="Helical" evidence="9">
    <location>
        <begin position="99"/>
        <end position="118"/>
    </location>
</feature>
<dbReference type="PANTHER" id="PTHR30586:SF0">
    <property type="entry name" value="ION-TRANSLOCATING OXIDOREDUCTASE COMPLEX SUBUNIT E"/>
    <property type="match status" value="1"/>
</dbReference>
<reference evidence="10" key="1">
    <citation type="submission" date="2022-05" db="EMBL/GenBank/DDBJ databases">
        <authorList>
            <person name="Sun H.-N."/>
        </authorList>
    </citation>
    <scope>NUCLEOTIDE SEQUENCE</scope>
    <source>
        <strain evidence="10">HB14</strain>
    </source>
</reference>
<comment type="function">
    <text evidence="9">Part of a membrane-bound complex that couples electron transfer with translocation of ions across the membrane.</text>
</comment>
<evidence type="ECO:0000256" key="2">
    <source>
        <dbReference type="ARBA" id="ARBA00022448"/>
    </source>
</evidence>
<gene>
    <name evidence="9" type="primary">rnfE</name>
    <name evidence="10" type="ORF">M6D89_01115</name>
</gene>
<protein>
    <recommendedName>
        <fullName evidence="9">Ion-translocating oxidoreductase complex subunit E</fullName>
        <ecNumber evidence="9">7.-.-.-</ecNumber>
    </recommendedName>
    <alternativeName>
        <fullName evidence="9">Rnf electron transport complex subunit E</fullName>
    </alternativeName>
</protein>
<keyword evidence="9" id="KW-1003">Cell membrane</keyword>
<comment type="subunit">
    <text evidence="9">The complex is composed of six subunits: RnfA, RnfB, RnfC, RnfD, RnfE and RnfG.</text>
</comment>
<feature type="transmembrane region" description="Helical" evidence="9">
    <location>
        <begin position="183"/>
        <end position="205"/>
    </location>
</feature>
<evidence type="ECO:0000256" key="1">
    <source>
        <dbReference type="ARBA" id="ARBA00004127"/>
    </source>
</evidence>
<evidence type="ECO:0000256" key="9">
    <source>
        <dbReference type="HAMAP-Rule" id="MF_00478"/>
    </source>
</evidence>
<keyword evidence="4 9" id="KW-0812">Transmembrane</keyword>
<keyword evidence="3 9" id="KW-0997">Cell inner membrane</keyword>
<keyword evidence="6 9" id="KW-0249">Electron transport</keyword>
<proteinExistence type="inferred from homology"/>
<keyword evidence="11" id="KW-1185">Reference proteome</keyword>
<comment type="similarity">
    <text evidence="9">Belongs to the NqrDE/RnfAE family.</text>
</comment>
<dbReference type="EC" id="7.-.-.-" evidence="9"/>
<evidence type="ECO:0000256" key="5">
    <source>
        <dbReference type="ARBA" id="ARBA00022967"/>
    </source>
</evidence>
<name>A0A9X2I1M9_9GAMM</name>
<evidence type="ECO:0000256" key="7">
    <source>
        <dbReference type="ARBA" id="ARBA00022989"/>
    </source>
</evidence>
<dbReference type="EMBL" id="JAMFTH010000001">
    <property type="protein sequence ID" value="MCP8897892.1"/>
    <property type="molecule type" value="Genomic_DNA"/>
</dbReference>
<evidence type="ECO:0000313" key="10">
    <source>
        <dbReference type="EMBL" id="MCP8897892.1"/>
    </source>
</evidence>
<feature type="transmembrane region" description="Helical" evidence="9">
    <location>
        <begin position="74"/>
        <end position="93"/>
    </location>
</feature>
<dbReference type="PIRSF" id="PIRSF006102">
    <property type="entry name" value="NQR_DE"/>
    <property type="match status" value="1"/>
</dbReference>
<dbReference type="HAMAP" id="MF_00478">
    <property type="entry name" value="RsxE_RnfE"/>
    <property type="match status" value="1"/>
</dbReference>
<dbReference type="RefSeq" id="WP_253966189.1">
    <property type="nucleotide sequence ID" value="NZ_JAMFTH010000001.1"/>
</dbReference>
<comment type="caution">
    <text evidence="10">The sequence shown here is derived from an EMBL/GenBank/DDBJ whole genome shotgun (WGS) entry which is preliminary data.</text>
</comment>
<dbReference type="InterPro" id="IPR010968">
    <property type="entry name" value="RnfE"/>
</dbReference>
<dbReference type="NCBIfam" id="NF009070">
    <property type="entry name" value="PRK12405.1"/>
    <property type="match status" value="1"/>
</dbReference>
<dbReference type="Pfam" id="PF02508">
    <property type="entry name" value="Rnf-Nqr"/>
    <property type="match status" value="1"/>
</dbReference>
<evidence type="ECO:0000256" key="4">
    <source>
        <dbReference type="ARBA" id="ARBA00022692"/>
    </source>
</evidence>
<sequence length="238" mass="25425">MADNSQWQEISQKGLWSNNPALVQLLGLCPLLAVSGSVVNALGLGLATMLVLLCSNIAVSLIRKTVSDAVRLPAFVMIIASLTTCIELLMQAFTYELYTILGIFIPLIVTNCAILGRADAFASKNPVLPAAWDGLMMGLGFMLVLVTLGGIREILGSGTLFANMHLLFGEGARGWTLTLFANYPGFLVAILPPGAFIITGFLIAIKNVIDKHLQERAAAKKDKPVKGSKRVRTTGKIA</sequence>
<evidence type="ECO:0000256" key="3">
    <source>
        <dbReference type="ARBA" id="ARBA00022519"/>
    </source>
</evidence>